<sequence>MVPAALAALDSVAGPGALIRDRAKLCDAIRLSELPDSEALAALVAAQPDRVPRLAAVIARQSK</sequence>
<organism evidence="1">
    <name type="scientific">uncultured Thermomicrobiales bacterium</name>
    <dbReference type="NCBI Taxonomy" id="1645740"/>
    <lineage>
        <taxon>Bacteria</taxon>
        <taxon>Pseudomonadati</taxon>
        <taxon>Thermomicrobiota</taxon>
        <taxon>Thermomicrobia</taxon>
        <taxon>Thermomicrobiales</taxon>
        <taxon>environmental samples</taxon>
    </lineage>
</organism>
<reference evidence="1" key="1">
    <citation type="submission" date="2020-02" db="EMBL/GenBank/DDBJ databases">
        <authorList>
            <person name="Meier V. D."/>
        </authorList>
    </citation>
    <scope>NUCLEOTIDE SEQUENCE</scope>
    <source>
        <strain evidence="1">AVDCRST_MAG73</strain>
    </source>
</reference>
<dbReference type="EMBL" id="CADCWE010000256">
    <property type="protein sequence ID" value="CAA9563571.1"/>
    <property type="molecule type" value="Genomic_DNA"/>
</dbReference>
<accession>A0A6J4UXW7</accession>
<protein>
    <submittedName>
        <fullName evidence="1">Uncharacterized protein</fullName>
    </submittedName>
</protein>
<evidence type="ECO:0000313" key="1">
    <source>
        <dbReference type="EMBL" id="CAA9563571.1"/>
    </source>
</evidence>
<dbReference type="AlphaFoldDB" id="A0A6J4UXW7"/>
<gene>
    <name evidence="1" type="ORF">AVDCRST_MAG73-3947</name>
</gene>
<proteinExistence type="predicted"/>
<name>A0A6J4UXW7_9BACT</name>